<evidence type="ECO:0000256" key="2">
    <source>
        <dbReference type="ARBA" id="ARBA00005085"/>
    </source>
</evidence>
<dbReference type="SUPFAM" id="SSF55681">
    <property type="entry name" value="Class II aaRS and biotin synthetases"/>
    <property type="match status" value="1"/>
</dbReference>
<evidence type="ECO:0000256" key="1">
    <source>
        <dbReference type="ARBA" id="ARBA00003253"/>
    </source>
</evidence>
<evidence type="ECO:0000256" key="3">
    <source>
        <dbReference type="ARBA" id="ARBA00005124"/>
    </source>
</evidence>
<evidence type="ECO:0000256" key="9">
    <source>
        <dbReference type="ARBA" id="ARBA00022840"/>
    </source>
</evidence>
<keyword evidence="8" id="KW-0547">Nucleotide-binding</keyword>
<dbReference type="GO" id="GO:0016979">
    <property type="term" value="F:lipoate-protein ligase activity"/>
    <property type="evidence" value="ECO:0007669"/>
    <property type="project" value="UniProtKB-EC"/>
</dbReference>
<evidence type="ECO:0000256" key="5">
    <source>
        <dbReference type="ARBA" id="ARBA00012367"/>
    </source>
</evidence>
<dbReference type="NCBIfam" id="TIGR00545">
    <property type="entry name" value="lipoyltrans"/>
    <property type="match status" value="1"/>
</dbReference>
<reference evidence="12" key="1">
    <citation type="submission" date="2021-01" db="EMBL/GenBank/DDBJ databases">
        <authorList>
            <person name="Kaushik A."/>
        </authorList>
    </citation>
    <scope>NUCLEOTIDE SEQUENCE</scope>
    <source>
        <strain evidence="12">AG1-1A</strain>
    </source>
</reference>
<evidence type="ECO:0000256" key="4">
    <source>
        <dbReference type="ARBA" id="ARBA00008242"/>
    </source>
</evidence>
<sequence length="347" mass="39616">MISPLFLTRGLRARTFTTVSSSPKVYVSLSNDPYFNLSYEEWLFRHTDPALPILFMYRNKESVIIGRNQNPWKEINQTSLRESGVEFVRRRSGGGTVYHDTGNTNYSVMVPRETFTRDANAQLVASALNSRDISIPAYVNERHDIVVHGKKVSGSAYKIINKRAYHHGTMLINAQLDRLGNLLRNTKTSLHTKGVESVRSPVANLASSSSTITHDLFIECVTRAFREKYYPDDYWDDQVVQVDSKSGNEFVVKGAEELRSWEWRFGQTPEFTHDMHTSFSWGDVNVHLTSKRGLITRCQIKGLAIPDTSLVGLRYGTLETAEEILLKSYTGSPSYIDQFLTWLRREM</sequence>
<dbReference type="GO" id="GO:0005524">
    <property type="term" value="F:ATP binding"/>
    <property type="evidence" value="ECO:0007669"/>
    <property type="project" value="UniProtKB-KW"/>
</dbReference>
<evidence type="ECO:0000256" key="6">
    <source>
        <dbReference type="ARBA" id="ARBA00015925"/>
    </source>
</evidence>
<dbReference type="Pfam" id="PF21948">
    <property type="entry name" value="LplA-B_cat"/>
    <property type="match status" value="1"/>
</dbReference>
<dbReference type="Proteomes" id="UP000663840">
    <property type="component" value="Unassembled WGS sequence"/>
</dbReference>
<dbReference type="AlphaFoldDB" id="A0A8H3BFI3"/>
<dbReference type="PANTHER" id="PTHR12561">
    <property type="entry name" value="LIPOATE-PROTEIN LIGASE"/>
    <property type="match status" value="1"/>
</dbReference>
<dbReference type="InterPro" id="IPR019491">
    <property type="entry name" value="Lipoate_protein_ligase_C"/>
</dbReference>
<evidence type="ECO:0000259" key="11">
    <source>
        <dbReference type="PROSITE" id="PS51733"/>
    </source>
</evidence>
<dbReference type="CDD" id="cd16443">
    <property type="entry name" value="LplA"/>
    <property type="match status" value="1"/>
</dbReference>
<dbReference type="Gene3D" id="3.30.390.50">
    <property type="entry name" value="CO dehydrogenase flavoprotein, C-terminal domain"/>
    <property type="match status" value="1"/>
</dbReference>
<dbReference type="GO" id="GO:0005739">
    <property type="term" value="C:mitochondrion"/>
    <property type="evidence" value="ECO:0007669"/>
    <property type="project" value="TreeGrafter"/>
</dbReference>
<dbReference type="Gene3D" id="3.30.930.10">
    <property type="entry name" value="Bira Bifunctional Protein, Domain 2"/>
    <property type="match status" value="1"/>
</dbReference>
<comment type="catalytic activity">
    <reaction evidence="10">
        <text>L-lysyl-[lipoyl-carrier protein] + (R)-lipoate + ATP = N(6)-[(R)-lipoyl]-L-lysyl-[lipoyl-carrier protein] + AMP + diphosphate + H(+)</text>
        <dbReference type="Rhea" id="RHEA:49288"/>
        <dbReference type="Rhea" id="RHEA-COMP:10500"/>
        <dbReference type="Rhea" id="RHEA-COMP:10502"/>
        <dbReference type="ChEBI" id="CHEBI:15378"/>
        <dbReference type="ChEBI" id="CHEBI:29969"/>
        <dbReference type="ChEBI" id="CHEBI:30616"/>
        <dbReference type="ChEBI" id="CHEBI:33019"/>
        <dbReference type="ChEBI" id="CHEBI:83088"/>
        <dbReference type="ChEBI" id="CHEBI:83099"/>
        <dbReference type="ChEBI" id="CHEBI:456215"/>
        <dbReference type="EC" id="6.3.1.20"/>
    </reaction>
</comment>
<feature type="domain" description="BPL/LPL catalytic" evidence="11">
    <location>
        <begin position="48"/>
        <end position="233"/>
    </location>
</feature>
<comment type="pathway">
    <text evidence="2">Protein modification; protein lipoylation via exogenous pathway; protein N(6)-(lipoyl)lysine from lipoate: step 2/2.</text>
</comment>
<comment type="similarity">
    <text evidence="4">Belongs to the LplA family.</text>
</comment>
<dbReference type="EMBL" id="CAJMWR010003203">
    <property type="protein sequence ID" value="CAE6456200.1"/>
    <property type="molecule type" value="Genomic_DNA"/>
</dbReference>
<evidence type="ECO:0000256" key="8">
    <source>
        <dbReference type="ARBA" id="ARBA00022741"/>
    </source>
</evidence>
<evidence type="ECO:0000256" key="10">
    <source>
        <dbReference type="ARBA" id="ARBA00048037"/>
    </source>
</evidence>
<proteinExistence type="inferred from homology"/>
<dbReference type="UniPathway" id="UPA00537">
    <property type="reaction ID" value="UER00594"/>
</dbReference>
<evidence type="ECO:0000313" key="13">
    <source>
        <dbReference type="Proteomes" id="UP000663840"/>
    </source>
</evidence>
<dbReference type="GO" id="GO:0009249">
    <property type="term" value="P:protein lipoylation"/>
    <property type="evidence" value="ECO:0007669"/>
    <property type="project" value="InterPro"/>
</dbReference>
<comment type="function">
    <text evidence="1">Catalyzes both the ATP-dependent activation of exogenously supplied lipoate to lipoyl-AMP and the transfer of the activated lipoyl onto the lipoyl domains of lipoate-dependent enzymes.</text>
</comment>
<gene>
    <name evidence="12" type="ORF">RDB_LOCUS95985</name>
</gene>
<dbReference type="InterPro" id="IPR045864">
    <property type="entry name" value="aa-tRNA-synth_II/BPL/LPL"/>
</dbReference>
<organism evidence="12 13">
    <name type="scientific">Rhizoctonia solani</name>
    <dbReference type="NCBI Taxonomy" id="456999"/>
    <lineage>
        <taxon>Eukaryota</taxon>
        <taxon>Fungi</taxon>
        <taxon>Dikarya</taxon>
        <taxon>Basidiomycota</taxon>
        <taxon>Agaricomycotina</taxon>
        <taxon>Agaricomycetes</taxon>
        <taxon>Cantharellales</taxon>
        <taxon>Ceratobasidiaceae</taxon>
        <taxon>Rhizoctonia</taxon>
    </lineage>
</organism>
<keyword evidence="9" id="KW-0067">ATP-binding</keyword>
<keyword evidence="7" id="KW-0436">Ligase</keyword>
<dbReference type="SUPFAM" id="SSF82649">
    <property type="entry name" value="SufE/NifU"/>
    <property type="match status" value="1"/>
</dbReference>
<comment type="caution">
    <text evidence="12">The sequence shown here is derived from an EMBL/GenBank/DDBJ whole genome shotgun (WGS) entry which is preliminary data.</text>
</comment>
<dbReference type="OrthoDB" id="2525337at2759"/>
<dbReference type="GO" id="GO:0017118">
    <property type="term" value="F:lipoyltransferase activity"/>
    <property type="evidence" value="ECO:0007669"/>
    <property type="project" value="TreeGrafter"/>
</dbReference>
<evidence type="ECO:0000313" key="12">
    <source>
        <dbReference type="EMBL" id="CAE6456200.1"/>
    </source>
</evidence>
<dbReference type="EC" id="6.3.1.20" evidence="5"/>
<accession>A0A8H3BFI3</accession>
<name>A0A8H3BFI3_9AGAM</name>
<dbReference type="PROSITE" id="PS51733">
    <property type="entry name" value="BPL_LPL_CATALYTIC"/>
    <property type="match status" value="1"/>
</dbReference>
<dbReference type="InterPro" id="IPR004143">
    <property type="entry name" value="BPL_LPL_catalytic"/>
</dbReference>
<protein>
    <recommendedName>
        <fullName evidence="6">Putative lipoate-protein ligase A</fullName>
        <ecNumber evidence="5">6.3.1.20</ecNumber>
    </recommendedName>
</protein>
<dbReference type="PANTHER" id="PTHR12561:SF3">
    <property type="entry name" value="LIPOYLTRANSFERASE 1, MITOCHONDRIAL"/>
    <property type="match status" value="1"/>
</dbReference>
<dbReference type="InterPro" id="IPR004562">
    <property type="entry name" value="LipoylTrfase_LipoateP_Ligase"/>
</dbReference>
<evidence type="ECO:0000256" key="7">
    <source>
        <dbReference type="ARBA" id="ARBA00022598"/>
    </source>
</evidence>
<comment type="pathway">
    <text evidence="3">Protein modification; protein lipoylation via exogenous pathway; protein N(6)-(lipoyl)lysine from lipoate: step 1/2.</text>
</comment>
<dbReference type="Pfam" id="PF10437">
    <property type="entry name" value="Lip_prot_lig_C"/>
    <property type="match status" value="1"/>
</dbReference>